<accession>A0A1H1YI99</accession>
<proteinExistence type="predicted"/>
<feature type="transmembrane region" description="Helical" evidence="1">
    <location>
        <begin position="16"/>
        <end position="35"/>
    </location>
</feature>
<keyword evidence="1" id="KW-1133">Transmembrane helix</keyword>
<name>A0A1H1YI99_9ACTN</name>
<dbReference type="AlphaFoldDB" id="A0A1H1YI99"/>
<keyword evidence="1" id="KW-0472">Membrane</keyword>
<dbReference type="RefSeq" id="WP_157751560.1">
    <property type="nucleotide sequence ID" value="NZ_BOMJ01000001.1"/>
</dbReference>
<protein>
    <submittedName>
        <fullName evidence="2">Uncharacterized protein</fullName>
    </submittedName>
</protein>
<evidence type="ECO:0000313" key="3">
    <source>
        <dbReference type="Proteomes" id="UP000198688"/>
    </source>
</evidence>
<evidence type="ECO:0000313" key="2">
    <source>
        <dbReference type="EMBL" id="SDT21104.1"/>
    </source>
</evidence>
<evidence type="ECO:0000256" key="1">
    <source>
        <dbReference type="SAM" id="Phobius"/>
    </source>
</evidence>
<dbReference type="EMBL" id="LT629758">
    <property type="protein sequence ID" value="SDT21104.1"/>
    <property type="molecule type" value="Genomic_DNA"/>
</dbReference>
<keyword evidence="3" id="KW-1185">Reference proteome</keyword>
<organism evidence="2 3">
    <name type="scientific">Actinoplanes derwentensis</name>
    <dbReference type="NCBI Taxonomy" id="113562"/>
    <lineage>
        <taxon>Bacteria</taxon>
        <taxon>Bacillati</taxon>
        <taxon>Actinomycetota</taxon>
        <taxon>Actinomycetes</taxon>
        <taxon>Micromonosporales</taxon>
        <taxon>Micromonosporaceae</taxon>
        <taxon>Actinoplanes</taxon>
    </lineage>
</organism>
<dbReference type="OrthoDB" id="3296102at2"/>
<keyword evidence="1" id="KW-0812">Transmembrane</keyword>
<dbReference type="Proteomes" id="UP000198688">
    <property type="component" value="Chromosome I"/>
</dbReference>
<reference evidence="2 3" key="1">
    <citation type="submission" date="2016-10" db="EMBL/GenBank/DDBJ databases">
        <authorList>
            <person name="de Groot N.N."/>
        </authorList>
    </citation>
    <scope>NUCLEOTIDE SEQUENCE [LARGE SCALE GENOMIC DNA]</scope>
    <source>
        <strain evidence="2 3">DSM 43941</strain>
    </source>
</reference>
<gene>
    <name evidence="2" type="ORF">SAMN04489716_2863</name>
</gene>
<sequence>MTDHVSQARKSQIKTAVLSVVAVVALIIGGLVWLGRPAEPARLPAGESKVDVYLLTETGNWPEATGREDVWFVDLVAGGCRDRSVWYVEYSGQAMCVTPDGPHGPVTVSAGPGRIDVPADAQAAIAKLVAAADIGRSVRMTQVLLVPEGQAEAAGVINLDNPATAIPVD</sequence>